<organism evidence="1 2">
    <name type="scientific">Bordetella pertussis CHLA-26</name>
    <dbReference type="NCBI Taxonomy" id="1331284"/>
    <lineage>
        <taxon>Bacteria</taxon>
        <taxon>Pseudomonadati</taxon>
        <taxon>Pseudomonadota</taxon>
        <taxon>Betaproteobacteria</taxon>
        <taxon>Burkholderiales</taxon>
        <taxon>Alcaligenaceae</taxon>
        <taxon>Bordetella</taxon>
    </lineage>
</organism>
<dbReference type="AlphaFoldDB" id="A0AAI9NE80"/>
<evidence type="ECO:0000313" key="1">
    <source>
        <dbReference type="EMBL" id="ETH30491.1"/>
    </source>
</evidence>
<sequence>MHHGHAWRRAAAGETRWKPAARALEITRRRGLAGKPGCMGRNAACRRNLCLEE</sequence>
<reference evidence="1 2" key="1">
    <citation type="journal article" date="2013" name="Genome Announc.">
        <title>Genome Sequences of 28 Bordetella pertussis U.S. Outbreak Strains Dating from 2010 to 2012.</title>
        <authorList>
            <person name="Harvill E.T."/>
            <person name="Goodfield L.L."/>
            <person name="Ivanov Y."/>
            <person name="Meyer J.A."/>
            <person name="Newth C."/>
            <person name="Cassiday P."/>
            <person name="Tondella M.L."/>
            <person name="Liao P."/>
            <person name="Zimmerman J."/>
            <person name="Meert K."/>
            <person name="Wessel D."/>
            <person name="Berger J."/>
            <person name="Dean J.M."/>
            <person name="Holubkov R."/>
            <person name="Burr J."/>
            <person name="Liu T."/>
            <person name="Brinkac L."/>
            <person name="Kim M."/>
            <person name="Losada L."/>
        </authorList>
    </citation>
    <scope>NUCLEOTIDE SEQUENCE [LARGE SCALE GENOMIC DNA]</scope>
    <source>
        <strain evidence="1 2">CHLA-26</strain>
    </source>
</reference>
<evidence type="ECO:0000313" key="2">
    <source>
        <dbReference type="Proteomes" id="UP000018679"/>
    </source>
</evidence>
<comment type="caution">
    <text evidence="1">The sequence shown here is derived from an EMBL/GenBank/DDBJ whole genome shotgun (WGS) entry which is preliminary data.</text>
</comment>
<accession>A0AAI9NE80</accession>
<proteinExistence type="predicted"/>
<protein>
    <submittedName>
        <fullName evidence="1">Uncharacterized protein</fullName>
    </submittedName>
</protein>
<dbReference type="EMBL" id="AXSB02000030">
    <property type="protein sequence ID" value="ETH30491.1"/>
    <property type="molecule type" value="Genomic_DNA"/>
</dbReference>
<name>A0AAI9NE80_BORPT</name>
<gene>
    <name evidence="1" type="ORF">L566_3171</name>
</gene>
<dbReference type="Proteomes" id="UP000018679">
    <property type="component" value="Unassembled WGS sequence"/>
</dbReference>